<name>A0A829X509_GLUOY</name>
<protein>
    <submittedName>
        <fullName evidence="1">Uncharacterized protein</fullName>
    </submittedName>
</protein>
<gene>
    <name evidence="1" type="ORF">NBRC3293_2539</name>
</gene>
<evidence type="ECO:0000313" key="1">
    <source>
        <dbReference type="EMBL" id="GEM18042.1"/>
    </source>
</evidence>
<dbReference type="AlphaFoldDB" id="A0A829X509"/>
<sequence>MIWDLGKAAWGARDPSRKKNISFSEKNVYRPLAPSRSD</sequence>
<comment type="caution">
    <text evidence="1">The sequence shown here is derived from an EMBL/GenBank/DDBJ whole genome shotgun (WGS) entry which is preliminary data.</text>
</comment>
<proteinExistence type="predicted"/>
<evidence type="ECO:0000313" key="2">
    <source>
        <dbReference type="Proteomes" id="UP000484858"/>
    </source>
</evidence>
<dbReference type="EMBL" id="BARJ01000012">
    <property type="protein sequence ID" value="GEM18042.1"/>
    <property type="molecule type" value="Genomic_DNA"/>
</dbReference>
<organism evidence="1 2">
    <name type="scientific">Gluconobacter oxydans NBRC 3293</name>
    <dbReference type="NCBI Taxonomy" id="1315969"/>
    <lineage>
        <taxon>Bacteria</taxon>
        <taxon>Pseudomonadati</taxon>
        <taxon>Pseudomonadota</taxon>
        <taxon>Alphaproteobacteria</taxon>
        <taxon>Acetobacterales</taxon>
        <taxon>Acetobacteraceae</taxon>
        <taxon>Gluconobacter</taxon>
    </lineage>
</organism>
<reference evidence="1 2" key="1">
    <citation type="submission" date="2013-04" db="EMBL/GenBank/DDBJ databases">
        <title>Gluconobacter oxydans NBRC 3293 whole genome sequence.</title>
        <authorList>
            <person name="Matsutani M."/>
            <person name="Yakushi T."/>
            <person name="Matsushita K."/>
        </authorList>
    </citation>
    <scope>NUCLEOTIDE SEQUENCE [LARGE SCALE GENOMIC DNA]</scope>
    <source>
        <strain evidence="1 2">NBRC 3293</strain>
    </source>
</reference>
<dbReference type="Proteomes" id="UP000484858">
    <property type="component" value="Unassembled WGS sequence"/>
</dbReference>
<accession>A0A829X509</accession>